<evidence type="ECO:0000313" key="3">
    <source>
        <dbReference type="Proteomes" id="UP001596087"/>
    </source>
</evidence>
<evidence type="ECO:0000256" key="1">
    <source>
        <dbReference type="SAM" id="Phobius"/>
    </source>
</evidence>
<organism evidence="2 3">
    <name type="scientific">Nocardioides taihuensis</name>
    <dbReference type="NCBI Taxonomy" id="1835606"/>
    <lineage>
        <taxon>Bacteria</taxon>
        <taxon>Bacillati</taxon>
        <taxon>Actinomycetota</taxon>
        <taxon>Actinomycetes</taxon>
        <taxon>Propionibacteriales</taxon>
        <taxon>Nocardioidaceae</taxon>
        <taxon>Nocardioides</taxon>
    </lineage>
</organism>
<protein>
    <submittedName>
        <fullName evidence="2">ABC transporter permease</fullName>
    </submittedName>
</protein>
<keyword evidence="3" id="KW-1185">Reference proteome</keyword>
<dbReference type="RefSeq" id="WP_378589608.1">
    <property type="nucleotide sequence ID" value="NZ_JBHSKD010000009.1"/>
</dbReference>
<feature type="transmembrane region" description="Helical" evidence="1">
    <location>
        <begin position="66"/>
        <end position="84"/>
    </location>
</feature>
<feature type="transmembrane region" description="Helical" evidence="1">
    <location>
        <begin position="21"/>
        <end position="54"/>
    </location>
</feature>
<keyword evidence="1" id="KW-0472">Membrane</keyword>
<evidence type="ECO:0000313" key="2">
    <source>
        <dbReference type="EMBL" id="MFC5176942.1"/>
    </source>
</evidence>
<keyword evidence="1" id="KW-0812">Transmembrane</keyword>
<name>A0ABW0BJ21_9ACTN</name>
<proteinExistence type="predicted"/>
<feature type="transmembrane region" description="Helical" evidence="1">
    <location>
        <begin position="148"/>
        <end position="174"/>
    </location>
</feature>
<dbReference type="PANTHER" id="PTHR36833">
    <property type="entry name" value="SLR0610 PROTEIN-RELATED"/>
    <property type="match status" value="1"/>
</dbReference>
<sequence length="269" mass="28880">MAELLVSARRYQDIATLWARAALAYPVSFGLLVVGGTLITGLDFVGIVIMFASVDQLGGFGLREIALLYGATALGIGLADLLVGSVERIGFYVRTGRLDVMLTKPVPLLVQVCANEFSLRRVSRILQGGAVFAWAAWVAVDWTPARVVVAAAMVVSGSVIFFSLFVGFACIQFWTSDASELANAFTYGGNTLTQYPLTVFPAELVKSLTFVLPVAFVNWYPCLFLLGREDPYGLPAWLQLCSPVAAAALLVVALAVWRAGVRHYSSTGS</sequence>
<dbReference type="Pfam" id="PF06182">
    <property type="entry name" value="ABC2_membrane_6"/>
    <property type="match status" value="1"/>
</dbReference>
<comment type="caution">
    <text evidence="2">The sequence shown here is derived from an EMBL/GenBank/DDBJ whole genome shotgun (WGS) entry which is preliminary data.</text>
</comment>
<feature type="transmembrane region" description="Helical" evidence="1">
    <location>
        <begin position="236"/>
        <end position="257"/>
    </location>
</feature>
<keyword evidence="1" id="KW-1133">Transmembrane helix</keyword>
<accession>A0ABW0BJ21</accession>
<reference evidence="3" key="1">
    <citation type="journal article" date="2019" name="Int. J. Syst. Evol. Microbiol.">
        <title>The Global Catalogue of Microorganisms (GCM) 10K type strain sequencing project: providing services to taxonomists for standard genome sequencing and annotation.</title>
        <authorList>
            <consortium name="The Broad Institute Genomics Platform"/>
            <consortium name="The Broad Institute Genome Sequencing Center for Infectious Disease"/>
            <person name="Wu L."/>
            <person name="Ma J."/>
        </authorList>
    </citation>
    <scope>NUCLEOTIDE SEQUENCE [LARGE SCALE GENOMIC DNA]</scope>
    <source>
        <strain evidence="3">DFY41</strain>
    </source>
</reference>
<gene>
    <name evidence="2" type="ORF">ACFPGP_09685</name>
</gene>
<dbReference type="PANTHER" id="PTHR36833:SF1">
    <property type="entry name" value="INTEGRAL MEMBRANE TRANSPORT PROTEIN"/>
    <property type="match status" value="1"/>
</dbReference>
<dbReference type="InterPro" id="IPR010390">
    <property type="entry name" value="ABC-2_transporter-like"/>
</dbReference>
<dbReference type="EMBL" id="JBHSKD010000009">
    <property type="protein sequence ID" value="MFC5176942.1"/>
    <property type="molecule type" value="Genomic_DNA"/>
</dbReference>
<dbReference type="Proteomes" id="UP001596087">
    <property type="component" value="Unassembled WGS sequence"/>
</dbReference>